<dbReference type="Gene3D" id="2.30.30.240">
    <property type="entry name" value="PRC-barrel domain"/>
    <property type="match status" value="1"/>
</dbReference>
<dbReference type="AlphaFoldDB" id="A0A2M6WWI8"/>
<evidence type="ECO:0000313" key="2">
    <source>
        <dbReference type="EMBL" id="PIT97149.1"/>
    </source>
</evidence>
<dbReference type="Proteomes" id="UP000228596">
    <property type="component" value="Unassembled WGS sequence"/>
</dbReference>
<gene>
    <name evidence="2" type="ORF">COT77_02990</name>
</gene>
<feature type="domain" description="PRC-barrel" evidence="1">
    <location>
        <begin position="89"/>
        <end position="123"/>
    </location>
</feature>
<dbReference type="Pfam" id="PF05239">
    <property type="entry name" value="PRC"/>
    <property type="match status" value="2"/>
</dbReference>
<dbReference type="EMBL" id="PEZV01000032">
    <property type="protein sequence ID" value="PIT97149.1"/>
    <property type="molecule type" value="Genomic_DNA"/>
</dbReference>
<reference evidence="3" key="1">
    <citation type="submission" date="2017-09" db="EMBL/GenBank/DDBJ databases">
        <title>Depth-based differentiation of microbial function through sediment-hosted aquifers and enrichment of novel symbionts in the deep terrestrial subsurface.</title>
        <authorList>
            <person name="Probst A.J."/>
            <person name="Ladd B."/>
            <person name="Jarett J.K."/>
            <person name="Geller-Mcgrath D.E."/>
            <person name="Sieber C.M.K."/>
            <person name="Emerson J.B."/>
            <person name="Anantharaman K."/>
            <person name="Thomas B.C."/>
            <person name="Malmstrom R."/>
            <person name="Stieglmeier M."/>
            <person name="Klingl A."/>
            <person name="Woyke T."/>
            <person name="Ryan C.M."/>
            <person name="Banfield J.F."/>
        </authorList>
    </citation>
    <scope>NUCLEOTIDE SEQUENCE [LARGE SCALE GENOMIC DNA]</scope>
</reference>
<protein>
    <recommendedName>
        <fullName evidence="1">PRC-barrel domain-containing protein</fullName>
    </recommendedName>
</protein>
<organism evidence="2 3">
    <name type="scientific">Candidatus Berkelbacteria bacterium CG10_big_fil_rev_8_21_14_0_10_41_12</name>
    <dbReference type="NCBI Taxonomy" id="1974513"/>
    <lineage>
        <taxon>Bacteria</taxon>
        <taxon>Candidatus Berkelbacteria</taxon>
    </lineage>
</organism>
<dbReference type="InterPro" id="IPR027275">
    <property type="entry name" value="PRC-brl_dom"/>
</dbReference>
<proteinExistence type="predicted"/>
<comment type="caution">
    <text evidence="2">The sequence shown here is derived from an EMBL/GenBank/DDBJ whole genome shotgun (WGS) entry which is preliminary data.</text>
</comment>
<evidence type="ECO:0000259" key="1">
    <source>
        <dbReference type="Pfam" id="PF05239"/>
    </source>
</evidence>
<feature type="domain" description="PRC-barrel" evidence="1">
    <location>
        <begin position="8"/>
        <end position="70"/>
    </location>
</feature>
<evidence type="ECO:0000313" key="3">
    <source>
        <dbReference type="Proteomes" id="UP000228596"/>
    </source>
</evidence>
<accession>A0A2M6WWI8</accession>
<sequence length="169" mass="18649">MLVELDHIKGLPIGSLTESKVIGKVAKVIFDPQETKVIGFICSHFVFSFPKAISFSDVVDLDSKAVVVGSKDDLVELKELIRLEKLYRYKYDLIGSPVMLKSGKKLGRVSGAVIDSETGGLVRIFTRSIINHQAFDAKDIEKITLDKVVVKKEVIELDQKITAQAAMEG</sequence>
<name>A0A2M6WWI8_9BACT</name>